<evidence type="ECO:0000259" key="5">
    <source>
        <dbReference type="Pfam" id="PF01494"/>
    </source>
</evidence>
<dbReference type="AlphaFoldDB" id="A0A6G1H3L2"/>
<proteinExistence type="predicted"/>
<dbReference type="GO" id="GO:0071949">
    <property type="term" value="F:FAD binding"/>
    <property type="evidence" value="ECO:0007669"/>
    <property type="project" value="InterPro"/>
</dbReference>
<dbReference type="PRINTS" id="PR00420">
    <property type="entry name" value="RNGMNOXGNASE"/>
</dbReference>
<dbReference type="InterPro" id="IPR036188">
    <property type="entry name" value="FAD/NAD-bd_sf"/>
</dbReference>
<evidence type="ECO:0000256" key="3">
    <source>
        <dbReference type="ARBA" id="ARBA00023002"/>
    </source>
</evidence>
<keyword evidence="2" id="KW-0274">FAD</keyword>
<keyword evidence="3" id="KW-0560">Oxidoreductase</keyword>
<sequence length="453" mass="49624">MSSPSPSPPTFKIAIIGAGPGGLTLARLLHLSPHPLSITIFEGEVSPRIRAQGGTLDLHPESGQAALKKCGLYDQFLEHARFDGEAFVVCDKNLRKYVNFGGTKEGSSRGRPEIDRVRLREVLLGSLPEGMVKWSHRLQSVSESKSSSSSPSTQTRKFTLNFTNGTTISDFSLLIGADGAWSRVRPLVSDATPFYAGVGGLAFTVRSPETLHPALYKLVNRGSVFAFSDQRALMAQQMGDGSLHIGTYRARPEGWMSECGFDIKDAAAAKRRLLEEDFRDWRGSLKEFLEAAEEGEGEVKAMNIYMLPIGHRWEHRAGVTLLGDAAHLMGPFAGEGVNLAMSDAMKLAEAILAAAGATKEIEGEEGRIEVLSKKVEAFEEDMFRRATGWQEVTMGMMTDMLLTADAPNSTIERWIIKAAGHDMSWALLPLFKAGVYAYFCCWRAFGWGKTPQK</sequence>
<evidence type="ECO:0000313" key="6">
    <source>
        <dbReference type="EMBL" id="KAF1987642.1"/>
    </source>
</evidence>
<keyword evidence="4" id="KW-0503">Monooxygenase</keyword>
<keyword evidence="1" id="KW-0285">Flavoprotein</keyword>
<name>A0A6G1H3L2_9PEZI</name>
<organism evidence="6 7">
    <name type="scientific">Aulographum hederae CBS 113979</name>
    <dbReference type="NCBI Taxonomy" id="1176131"/>
    <lineage>
        <taxon>Eukaryota</taxon>
        <taxon>Fungi</taxon>
        <taxon>Dikarya</taxon>
        <taxon>Ascomycota</taxon>
        <taxon>Pezizomycotina</taxon>
        <taxon>Dothideomycetes</taxon>
        <taxon>Pleosporomycetidae</taxon>
        <taxon>Aulographales</taxon>
        <taxon>Aulographaceae</taxon>
    </lineage>
</organism>
<dbReference type="InterPro" id="IPR002938">
    <property type="entry name" value="FAD-bd"/>
</dbReference>
<dbReference type="OrthoDB" id="655030at2759"/>
<reference evidence="6" key="1">
    <citation type="journal article" date="2020" name="Stud. Mycol.">
        <title>101 Dothideomycetes genomes: a test case for predicting lifestyles and emergence of pathogens.</title>
        <authorList>
            <person name="Haridas S."/>
            <person name="Albert R."/>
            <person name="Binder M."/>
            <person name="Bloem J."/>
            <person name="Labutti K."/>
            <person name="Salamov A."/>
            <person name="Andreopoulos B."/>
            <person name="Baker S."/>
            <person name="Barry K."/>
            <person name="Bills G."/>
            <person name="Bluhm B."/>
            <person name="Cannon C."/>
            <person name="Castanera R."/>
            <person name="Culley D."/>
            <person name="Daum C."/>
            <person name="Ezra D."/>
            <person name="Gonzalez J."/>
            <person name="Henrissat B."/>
            <person name="Kuo A."/>
            <person name="Liang C."/>
            <person name="Lipzen A."/>
            <person name="Lutzoni F."/>
            <person name="Magnuson J."/>
            <person name="Mondo S."/>
            <person name="Nolan M."/>
            <person name="Ohm R."/>
            <person name="Pangilinan J."/>
            <person name="Park H.-J."/>
            <person name="Ramirez L."/>
            <person name="Alfaro M."/>
            <person name="Sun H."/>
            <person name="Tritt A."/>
            <person name="Yoshinaga Y."/>
            <person name="Zwiers L.-H."/>
            <person name="Turgeon B."/>
            <person name="Goodwin S."/>
            <person name="Spatafora J."/>
            <person name="Crous P."/>
            <person name="Grigoriev I."/>
        </authorList>
    </citation>
    <scope>NUCLEOTIDE SEQUENCE</scope>
    <source>
        <strain evidence="6">CBS 113979</strain>
    </source>
</reference>
<dbReference type="GO" id="GO:0004497">
    <property type="term" value="F:monooxygenase activity"/>
    <property type="evidence" value="ECO:0007669"/>
    <property type="project" value="UniProtKB-KW"/>
</dbReference>
<evidence type="ECO:0000256" key="4">
    <source>
        <dbReference type="ARBA" id="ARBA00023033"/>
    </source>
</evidence>
<evidence type="ECO:0000313" key="7">
    <source>
        <dbReference type="Proteomes" id="UP000800041"/>
    </source>
</evidence>
<gene>
    <name evidence="6" type="ORF">K402DRAFT_392451</name>
</gene>
<evidence type="ECO:0000256" key="2">
    <source>
        <dbReference type="ARBA" id="ARBA00022827"/>
    </source>
</evidence>
<dbReference type="EMBL" id="ML977151">
    <property type="protein sequence ID" value="KAF1987642.1"/>
    <property type="molecule type" value="Genomic_DNA"/>
</dbReference>
<evidence type="ECO:0000256" key="1">
    <source>
        <dbReference type="ARBA" id="ARBA00022630"/>
    </source>
</evidence>
<accession>A0A6G1H3L2</accession>
<dbReference type="Proteomes" id="UP000800041">
    <property type="component" value="Unassembled WGS sequence"/>
</dbReference>
<protein>
    <submittedName>
        <fullName evidence="6">FAD/NAD(P)-binding domain-containing protein</fullName>
    </submittedName>
</protein>
<dbReference type="PANTHER" id="PTHR46972:SF1">
    <property type="entry name" value="FAD DEPENDENT OXIDOREDUCTASE DOMAIN-CONTAINING PROTEIN"/>
    <property type="match status" value="1"/>
</dbReference>
<keyword evidence="7" id="KW-1185">Reference proteome</keyword>
<dbReference type="SUPFAM" id="SSF51905">
    <property type="entry name" value="FAD/NAD(P)-binding domain"/>
    <property type="match status" value="1"/>
</dbReference>
<dbReference type="Gene3D" id="3.50.50.60">
    <property type="entry name" value="FAD/NAD(P)-binding domain"/>
    <property type="match status" value="1"/>
</dbReference>
<feature type="domain" description="FAD-binding" evidence="5">
    <location>
        <begin position="12"/>
        <end position="354"/>
    </location>
</feature>
<dbReference type="Pfam" id="PF01494">
    <property type="entry name" value="FAD_binding_3"/>
    <property type="match status" value="1"/>
</dbReference>
<dbReference type="PANTHER" id="PTHR46972">
    <property type="entry name" value="MONOOXYGENASE ASQM-RELATED"/>
    <property type="match status" value="1"/>
</dbReference>